<dbReference type="KEGG" id="cmah:C1I91_21540"/>
<sequence>MIKNGSNIISVEKSFYDVFKLNLEENEILVDFSAKLSNIFTKVISESEIGLYGDYELYIFYANCIDEVKKEYKVKKICETFSEVIDCNESEEEAKDGKGEKKVVNKASIEFKVKNEGVNTSENLLVYNLCVEGRIHLAYSVVVFRKLDFAEDEEGIINESEIDSRTKVWQYRPTKIRSVEELMNMDLEYLKEENNNKE</sequence>
<accession>A0A410DY57</accession>
<name>A0A410DY57_9CLOT</name>
<proteinExistence type="predicted"/>
<evidence type="ECO:0000313" key="2">
    <source>
        <dbReference type="Proteomes" id="UP000286268"/>
    </source>
</evidence>
<dbReference type="EMBL" id="CP025746">
    <property type="protein sequence ID" value="QAA33997.1"/>
    <property type="molecule type" value="Genomic_DNA"/>
</dbReference>
<protein>
    <submittedName>
        <fullName evidence="1">Uncharacterized protein</fullName>
    </submittedName>
</protein>
<dbReference type="OrthoDB" id="9873323at2"/>
<evidence type="ECO:0000313" key="1">
    <source>
        <dbReference type="EMBL" id="QAA33997.1"/>
    </source>
</evidence>
<organism evidence="1 2">
    <name type="scientific">Clostridium manihotivorum</name>
    <dbReference type="NCBI Taxonomy" id="2320868"/>
    <lineage>
        <taxon>Bacteria</taxon>
        <taxon>Bacillati</taxon>
        <taxon>Bacillota</taxon>
        <taxon>Clostridia</taxon>
        <taxon>Eubacteriales</taxon>
        <taxon>Clostridiaceae</taxon>
        <taxon>Clostridium</taxon>
    </lineage>
</organism>
<dbReference type="Proteomes" id="UP000286268">
    <property type="component" value="Chromosome"/>
</dbReference>
<dbReference type="AlphaFoldDB" id="A0A410DY57"/>
<reference evidence="1 2" key="1">
    <citation type="submission" date="2018-01" db="EMBL/GenBank/DDBJ databases">
        <title>Genome Sequencing and Assembly of Anaerobacter polyendosporus strain CT4.</title>
        <authorList>
            <person name="Tachaapaikoon C."/>
            <person name="Sutheeworapong S."/>
            <person name="Jenjaroenpun P."/>
            <person name="Wongsurawat T."/>
            <person name="Nookeaw I."/>
            <person name="Cheawchanlertfa P."/>
            <person name="Kosugi A."/>
            <person name="Cheevadhanarak S."/>
            <person name="Ratanakhanokchai K."/>
        </authorList>
    </citation>
    <scope>NUCLEOTIDE SEQUENCE [LARGE SCALE GENOMIC DNA]</scope>
    <source>
        <strain evidence="1 2">CT4</strain>
    </source>
</reference>
<dbReference type="RefSeq" id="WP_128214718.1">
    <property type="nucleotide sequence ID" value="NZ_CP025746.1"/>
</dbReference>
<gene>
    <name evidence="1" type="ORF">C1I91_21540</name>
</gene>
<keyword evidence="2" id="KW-1185">Reference proteome</keyword>